<gene>
    <name evidence="3" type="ORF">BDZ85DRAFT_256905</name>
</gene>
<dbReference type="PANTHER" id="PTHR12864">
    <property type="entry name" value="RAN BINDING PROTEIN 9-RELATED"/>
    <property type="match status" value="1"/>
</dbReference>
<reference evidence="4" key="1">
    <citation type="journal article" date="2020" name="Stud. Mycol.">
        <title>101 Dothideomycetes genomes: A test case for predicting lifestyles and emergence of pathogens.</title>
        <authorList>
            <person name="Haridas S."/>
            <person name="Albert R."/>
            <person name="Binder M."/>
            <person name="Bloem J."/>
            <person name="LaButti K."/>
            <person name="Salamov A."/>
            <person name="Andreopoulos B."/>
            <person name="Baker S."/>
            <person name="Barry K."/>
            <person name="Bills G."/>
            <person name="Bluhm B."/>
            <person name="Cannon C."/>
            <person name="Castanera R."/>
            <person name="Culley D."/>
            <person name="Daum C."/>
            <person name="Ezra D."/>
            <person name="Gonzalez J."/>
            <person name="Henrissat B."/>
            <person name="Kuo A."/>
            <person name="Liang C."/>
            <person name="Lipzen A."/>
            <person name="Lutzoni F."/>
            <person name="Magnuson J."/>
            <person name="Mondo S."/>
            <person name="Nolan M."/>
            <person name="Ohm R."/>
            <person name="Pangilinan J."/>
            <person name="Park H.-J."/>
            <person name="Ramirez L."/>
            <person name="Alfaro M."/>
            <person name="Sun H."/>
            <person name="Tritt A."/>
            <person name="Yoshinaga Y."/>
            <person name="Zwiers L.-H."/>
            <person name="Turgeon B."/>
            <person name="Goodwin S."/>
            <person name="Spatafora J."/>
            <person name="Crous P."/>
            <person name="Grigoriev I."/>
        </authorList>
    </citation>
    <scope>NUCLEOTIDE SEQUENCE [LARGE SCALE GENOMIC DNA]</scope>
    <source>
        <strain evidence="4">CECT 20119</strain>
    </source>
</reference>
<dbReference type="PROSITE" id="PS50896">
    <property type="entry name" value="LISH"/>
    <property type="match status" value="1"/>
</dbReference>
<sequence length="242" mass="26975">MSGAIRHPFEARVEDEKPSKGDINFVIMDYLINEGYPSAAAKFAKEANIQPAVDSEAIQQRVDIRNAIHAGDIQLAIERINELNPQILDTNPELHFSLLRLQLIELIRATVTGPSTLSTAAFTPALEFATAQLAPRAPTSPAFLQDLERTMALLIFPPEKLTPQLKMLLDPRLRQEVATSVNEAILASQGERREARIRNLVRLRTWAERKARESKLGLPENIDLADTRLESHNGQMGDPMVT</sequence>
<dbReference type="Proteomes" id="UP000799538">
    <property type="component" value="Unassembled WGS sequence"/>
</dbReference>
<evidence type="ECO:0000313" key="3">
    <source>
        <dbReference type="EMBL" id="KAF2226873.1"/>
    </source>
</evidence>
<dbReference type="SMART" id="SM00757">
    <property type="entry name" value="CRA"/>
    <property type="match status" value="1"/>
</dbReference>
<dbReference type="EMBL" id="ML992502">
    <property type="protein sequence ID" value="KAF2226873.1"/>
    <property type="molecule type" value="Genomic_DNA"/>
</dbReference>
<dbReference type="InterPro" id="IPR006595">
    <property type="entry name" value="CTLH_C"/>
</dbReference>
<organism evidence="3 4">
    <name type="scientific">Elsinoe ampelina</name>
    <dbReference type="NCBI Taxonomy" id="302913"/>
    <lineage>
        <taxon>Eukaryota</taxon>
        <taxon>Fungi</taxon>
        <taxon>Dikarya</taxon>
        <taxon>Ascomycota</taxon>
        <taxon>Pezizomycotina</taxon>
        <taxon>Dothideomycetes</taxon>
        <taxon>Dothideomycetidae</taxon>
        <taxon>Myriangiales</taxon>
        <taxon>Elsinoaceae</taxon>
        <taxon>Elsinoe</taxon>
    </lineage>
</organism>
<proteinExistence type="predicted"/>
<dbReference type="InterPro" id="IPR024964">
    <property type="entry name" value="CTLH/CRA"/>
</dbReference>
<evidence type="ECO:0000313" key="4">
    <source>
        <dbReference type="Proteomes" id="UP000799538"/>
    </source>
</evidence>
<evidence type="ECO:0000256" key="1">
    <source>
        <dbReference type="ARBA" id="ARBA00002343"/>
    </source>
</evidence>
<dbReference type="InterPro" id="IPR050618">
    <property type="entry name" value="Ubq-SigPath_Reg"/>
</dbReference>
<evidence type="ECO:0000259" key="2">
    <source>
        <dbReference type="PROSITE" id="PS50897"/>
    </source>
</evidence>
<dbReference type="OrthoDB" id="2415936at2759"/>
<protein>
    <submittedName>
        <fullName evidence="3">CTLH/CRA C-terminal to lish motif domain-containing protein</fullName>
    </submittedName>
</protein>
<dbReference type="SMART" id="SM00668">
    <property type="entry name" value="CTLH"/>
    <property type="match status" value="1"/>
</dbReference>
<dbReference type="InterPro" id="IPR006594">
    <property type="entry name" value="LisH"/>
</dbReference>
<accession>A0A6A6GNE8</accession>
<comment type="function">
    <text evidence="1">Involved in the proteasome-dependent degradation of fructose-1,6-bisphosphatase.</text>
</comment>
<name>A0A6A6GNE8_9PEZI</name>
<keyword evidence="4" id="KW-1185">Reference proteome</keyword>
<dbReference type="SMART" id="SM00667">
    <property type="entry name" value="LisH"/>
    <property type="match status" value="1"/>
</dbReference>
<dbReference type="Pfam" id="PF08513">
    <property type="entry name" value="LisH"/>
    <property type="match status" value="1"/>
</dbReference>
<dbReference type="AlphaFoldDB" id="A0A6A6GNE8"/>
<feature type="domain" description="CTLH" evidence="2">
    <location>
        <begin position="64"/>
        <end position="114"/>
    </location>
</feature>
<dbReference type="PROSITE" id="PS50897">
    <property type="entry name" value="CTLH"/>
    <property type="match status" value="1"/>
</dbReference>
<dbReference type="Pfam" id="PF10607">
    <property type="entry name" value="CTLH"/>
    <property type="match status" value="1"/>
</dbReference>
<dbReference type="InterPro" id="IPR013144">
    <property type="entry name" value="CRA_dom"/>
</dbReference>